<organism evidence="2 3">
    <name type="scientific">Sulfuricurvum kujiense</name>
    <dbReference type="NCBI Taxonomy" id="148813"/>
    <lineage>
        <taxon>Bacteria</taxon>
        <taxon>Pseudomonadati</taxon>
        <taxon>Campylobacterota</taxon>
        <taxon>Epsilonproteobacteria</taxon>
        <taxon>Campylobacterales</taxon>
        <taxon>Sulfurimonadaceae</taxon>
        <taxon>Sulfuricurvum</taxon>
    </lineage>
</organism>
<evidence type="ECO:0000313" key="3">
    <source>
        <dbReference type="Proteomes" id="UP000228859"/>
    </source>
</evidence>
<dbReference type="EMBL" id="DLUI01000047">
    <property type="protein sequence ID" value="DAB38994.1"/>
    <property type="molecule type" value="Genomic_DNA"/>
</dbReference>
<dbReference type="Pfam" id="PF04296">
    <property type="entry name" value="YlxR"/>
    <property type="match status" value="1"/>
</dbReference>
<name>A0A2D3WMS7_9BACT</name>
<dbReference type="SUPFAM" id="SSF64376">
    <property type="entry name" value="YlxR-like"/>
    <property type="match status" value="1"/>
</dbReference>
<reference evidence="2 3" key="1">
    <citation type="journal article" date="2017" name="Front. Microbiol.">
        <title>Comparative Genomic Analysis of the Class Epsilonproteobacteria and Proposed Reclassification to Epsilonbacteraeota (phyl. nov.).</title>
        <authorList>
            <person name="Waite D.W."/>
            <person name="Vanwonterghem I."/>
            <person name="Rinke C."/>
            <person name="Parks D.H."/>
            <person name="Zhang Y."/>
            <person name="Takai K."/>
            <person name="Sievert S.M."/>
            <person name="Simon J."/>
            <person name="Campbell B.J."/>
            <person name="Hanson T.E."/>
            <person name="Woyke T."/>
            <person name="Klotz M.G."/>
            <person name="Hugenholtz P."/>
        </authorList>
    </citation>
    <scope>NUCLEOTIDE SEQUENCE [LARGE SCALE GENOMIC DNA]</scope>
    <source>
        <strain evidence="2">UBA12443</strain>
    </source>
</reference>
<dbReference type="InterPro" id="IPR035931">
    <property type="entry name" value="YlxR-like_sf"/>
</dbReference>
<comment type="caution">
    <text evidence="2">The sequence shown here is derived from an EMBL/GenBank/DDBJ whole genome shotgun (WGS) entry which is preliminary data.</text>
</comment>
<dbReference type="Gene3D" id="3.30.1230.10">
    <property type="entry name" value="YlxR-like"/>
    <property type="match status" value="1"/>
</dbReference>
<gene>
    <name evidence="2" type="ORF">CFH83_03085</name>
</gene>
<sequence length="84" mass="9613">MAQKLHQPIRMCVVCRERFAQVALLRLQCRNGVLEPYTNVGRSFYMCRSCTDHKKTPGQLSRQCKSGASVELMNRLKEIIVNDG</sequence>
<dbReference type="Proteomes" id="UP000228859">
    <property type="component" value="Unassembled WGS sequence"/>
</dbReference>
<dbReference type="InterPro" id="IPR007393">
    <property type="entry name" value="YlxR_dom"/>
</dbReference>
<dbReference type="RefSeq" id="WP_294895170.1">
    <property type="nucleotide sequence ID" value="NZ_DLUI01000047.1"/>
</dbReference>
<evidence type="ECO:0000259" key="1">
    <source>
        <dbReference type="Pfam" id="PF04296"/>
    </source>
</evidence>
<accession>A0A2D3WMS7</accession>
<evidence type="ECO:0000313" key="2">
    <source>
        <dbReference type="EMBL" id="DAB38994.1"/>
    </source>
</evidence>
<feature type="domain" description="YlxR" evidence="1">
    <location>
        <begin position="10"/>
        <end position="77"/>
    </location>
</feature>
<dbReference type="AlphaFoldDB" id="A0A2D3WMS7"/>
<proteinExistence type="predicted"/>
<protein>
    <recommendedName>
        <fullName evidence="1">YlxR domain-containing protein</fullName>
    </recommendedName>
</protein>